<feature type="transmembrane region" description="Helical" evidence="7">
    <location>
        <begin position="20"/>
        <end position="40"/>
    </location>
</feature>
<feature type="domain" description="Polysaccharide chain length determinant N-terminal" evidence="8">
    <location>
        <begin position="11"/>
        <end position="94"/>
    </location>
</feature>
<gene>
    <name evidence="9" type="ORF">SNR37_001153</name>
</gene>
<keyword evidence="5 7" id="KW-0472">Membrane</keyword>
<reference evidence="9 10" key="2">
    <citation type="submission" date="2023-12" db="EMBL/GenBank/DDBJ databases">
        <authorList>
            <consortium name="Cladostephus spongiosus"/>
            <person name="Lorente B."/>
            <person name="Cabral C."/>
            <person name="Frias J."/>
            <person name="Faria J."/>
            <person name="Toubarro D."/>
        </authorList>
    </citation>
    <scope>NUCLEOTIDE SEQUENCE [LARGE SCALE GENOMIC DNA]</scope>
    <source>
        <strain evidence="9 10">ZMCS4</strain>
    </source>
</reference>
<keyword evidence="3 7" id="KW-0812">Transmembrane</keyword>
<dbReference type="Pfam" id="PF02706">
    <property type="entry name" value="Wzz"/>
    <property type="match status" value="1"/>
</dbReference>
<comment type="caution">
    <text evidence="9">The sequence shown here is derived from an EMBL/GenBank/DDBJ whole genome shotgun (WGS) entry which is preliminary data.</text>
</comment>
<proteinExistence type="predicted"/>
<dbReference type="InterPro" id="IPR003856">
    <property type="entry name" value="LPS_length_determ_N"/>
</dbReference>
<dbReference type="PANTHER" id="PTHR32309:SF13">
    <property type="entry name" value="FERRIC ENTEROBACTIN TRANSPORT PROTEIN FEPE"/>
    <property type="match status" value="1"/>
</dbReference>
<evidence type="ECO:0000256" key="4">
    <source>
        <dbReference type="ARBA" id="ARBA00022989"/>
    </source>
</evidence>
<dbReference type="PANTHER" id="PTHR32309">
    <property type="entry name" value="TYROSINE-PROTEIN KINASE"/>
    <property type="match status" value="1"/>
</dbReference>
<feature type="transmembrane region" description="Helical" evidence="7">
    <location>
        <begin position="422"/>
        <end position="444"/>
    </location>
</feature>
<evidence type="ECO:0000256" key="6">
    <source>
        <dbReference type="SAM" id="Coils"/>
    </source>
</evidence>
<evidence type="ECO:0000256" key="3">
    <source>
        <dbReference type="ARBA" id="ARBA00022692"/>
    </source>
</evidence>
<comment type="subcellular location">
    <subcellularLocation>
        <location evidence="1">Cell membrane</location>
        <topology evidence="1">Multi-pass membrane protein</topology>
    </subcellularLocation>
</comment>
<protein>
    <submittedName>
        <fullName evidence="9">Wzz/FepE/Etk N-terminal domain-containing protein</fullName>
    </submittedName>
</protein>
<dbReference type="RefSeq" id="WP_329776607.1">
    <property type="nucleotide sequence ID" value="NZ_JAYDYW010000016.1"/>
</dbReference>
<evidence type="ECO:0000313" key="10">
    <source>
        <dbReference type="Proteomes" id="UP001310248"/>
    </source>
</evidence>
<evidence type="ECO:0000256" key="2">
    <source>
        <dbReference type="ARBA" id="ARBA00022475"/>
    </source>
</evidence>
<name>A0ABU7G900_9ALTE</name>
<organism evidence="9 10">
    <name type="scientific">Agarivorans aestuarii</name>
    <dbReference type="NCBI Taxonomy" id="1563703"/>
    <lineage>
        <taxon>Bacteria</taxon>
        <taxon>Pseudomonadati</taxon>
        <taxon>Pseudomonadota</taxon>
        <taxon>Gammaproteobacteria</taxon>
        <taxon>Alteromonadales</taxon>
        <taxon>Alteromonadaceae</taxon>
        <taxon>Agarivorans</taxon>
    </lineage>
</organism>
<evidence type="ECO:0000259" key="8">
    <source>
        <dbReference type="Pfam" id="PF02706"/>
    </source>
</evidence>
<keyword evidence="2" id="KW-1003">Cell membrane</keyword>
<keyword evidence="6" id="KW-0175">Coiled coil</keyword>
<evidence type="ECO:0000256" key="5">
    <source>
        <dbReference type="ARBA" id="ARBA00023136"/>
    </source>
</evidence>
<dbReference type="InterPro" id="IPR050445">
    <property type="entry name" value="Bact_polysacc_biosynth/exp"/>
</dbReference>
<evidence type="ECO:0000313" key="9">
    <source>
        <dbReference type="EMBL" id="MEE1675826.1"/>
    </source>
</evidence>
<dbReference type="Proteomes" id="UP001310248">
    <property type="component" value="Unassembled WGS sequence"/>
</dbReference>
<evidence type="ECO:0000256" key="1">
    <source>
        <dbReference type="ARBA" id="ARBA00004651"/>
    </source>
</evidence>
<evidence type="ECO:0000256" key="7">
    <source>
        <dbReference type="SAM" id="Phobius"/>
    </source>
</evidence>
<keyword evidence="10" id="KW-1185">Reference proteome</keyword>
<sequence>MGELLPRIYLIVDALWRRRYLIVLPILLMPVAGALVSMFSDKQYASHTSMLVQETASLNPFLEDLAVSANVEGRMEALTTLLHSRHVLSEVAIEQGLMFETDSPVKKEQVINRLSASLSVRQVGKDLIRIDYKSPEPQGMSQLLETVSKHFVEQLLAPERSSIKESERFLSEHLNLSSMELEEAEEALANYRTQHADALPEQHAANIERLSRVRQRLIEREAELAGAKQSLGSIDQQLSRTNPVLTRLEEQIVLNRAELATLMSRYTDGHSKVLAVKRVLRHLEEERAQVLAQPESAVSNNDSSALLQQQISITESNGEMLIVQVEALMIARQRVDALAEEVSQLRSLATSLQRQVGSVGEQEKQLRILNRNLRVKRSLYENLLTRYEMAQVTGALGVFEQSDRIKIIDRPYTPSGPSTLPLWMFVVAGFVGGIAVGLSLAVVAELTDSSLRTIKDIEDIAGVSVLSRIPPLKESH</sequence>
<dbReference type="EMBL" id="JAYDYW010000016">
    <property type="protein sequence ID" value="MEE1675826.1"/>
    <property type="molecule type" value="Genomic_DNA"/>
</dbReference>
<accession>A0ABU7G900</accession>
<feature type="coiled-coil region" evidence="6">
    <location>
        <begin position="328"/>
        <end position="355"/>
    </location>
</feature>
<reference evidence="10" key="1">
    <citation type="submission" date="2023-07" db="EMBL/GenBank/DDBJ databases">
        <title>Draft genome sequence of Agarivorans aestuarii strain ZMCS4, a CAZymes producing bacteria isolated from the marine brown algae Clodostephus spongiosus.</title>
        <authorList>
            <person name="Lorente B."/>
            <person name="Cabral C."/>
            <person name="Frias J."/>
            <person name="Faria J."/>
            <person name="Toubarro D."/>
        </authorList>
    </citation>
    <scope>NUCLEOTIDE SEQUENCE [LARGE SCALE GENOMIC DNA]</scope>
    <source>
        <strain evidence="10">ZMCS4</strain>
    </source>
</reference>
<keyword evidence="4 7" id="KW-1133">Transmembrane helix</keyword>